<dbReference type="RefSeq" id="XP_029342807.1">
    <property type="nucleotide sequence ID" value="XM_029486947.1"/>
</dbReference>
<dbReference type="EnsemblMetazoa" id="XM_029486945.1">
    <property type="protein sequence ID" value="XP_029342805.1"/>
    <property type="gene ID" value="LOC107884924"/>
</dbReference>
<evidence type="ECO:0000313" key="2">
    <source>
        <dbReference type="Proteomes" id="UP000007819"/>
    </source>
</evidence>
<dbReference type="GeneID" id="107884924"/>
<reference evidence="2" key="1">
    <citation type="submission" date="2010-06" db="EMBL/GenBank/DDBJ databases">
        <authorList>
            <person name="Jiang H."/>
            <person name="Abraham K."/>
            <person name="Ali S."/>
            <person name="Alsbrooks S.L."/>
            <person name="Anim B.N."/>
            <person name="Anosike U.S."/>
            <person name="Attaway T."/>
            <person name="Bandaranaike D.P."/>
            <person name="Battles P.K."/>
            <person name="Bell S.N."/>
            <person name="Bell A.V."/>
            <person name="Beltran B."/>
            <person name="Bickham C."/>
            <person name="Bustamante Y."/>
            <person name="Caleb T."/>
            <person name="Canada A."/>
            <person name="Cardenas V."/>
            <person name="Carter K."/>
            <person name="Chacko J."/>
            <person name="Chandrabose M.N."/>
            <person name="Chavez D."/>
            <person name="Chavez A."/>
            <person name="Chen L."/>
            <person name="Chu H.-S."/>
            <person name="Claassen K.J."/>
            <person name="Cockrell R."/>
            <person name="Collins M."/>
            <person name="Cooper J.A."/>
            <person name="Cree A."/>
            <person name="Curry S.M."/>
            <person name="Da Y."/>
            <person name="Dao M.D."/>
            <person name="Das B."/>
            <person name="Davila M.-L."/>
            <person name="Davy-Carroll L."/>
            <person name="Denson S."/>
            <person name="Dinh H."/>
            <person name="Ebong V.E."/>
            <person name="Edwards J.R."/>
            <person name="Egan A."/>
            <person name="El-Daye J."/>
            <person name="Escobedo L."/>
            <person name="Fernandez S."/>
            <person name="Fernando P.R."/>
            <person name="Flagg N."/>
            <person name="Forbes L.D."/>
            <person name="Fowler R.G."/>
            <person name="Fu Q."/>
            <person name="Gabisi R.A."/>
            <person name="Ganer J."/>
            <person name="Garbino Pronczuk A."/>
            <person name="Garcia R.M."/>
            <person name="Garner T."/>
            <person name="Garrett T.E."/>
            <person name="Gonzalez D.A."/>
            <person name="Hamid H."/>
            <person name="Hawkins E.S."/>
            <person name="Hirani K."/>
            <person name="Hogues M.E."/>
            <person name="Hollins B."/>
            <person name="Hsiao C.-H."/>
            <person name="Jabil R."/>
            <person name="James M.L."/>
            <person name="Jhangiani S.N."/>
            <person name="Johnson B."/>
            <person name="Johnson Q."/>
            <person name="Joshi V."/>
            <person name="Kalu J.B."/>
            <person name="Kam C."/>
            <person name="Kashfia A."/>
            <person name="Keebler J."/>
            <person name="Kisamo H."/>
            <person name="Kovar C.L."/>
            <person name="Lago L.A."/>
            <person name="Lai C.-Y."/>
            <person name="Laidlaw J."/>
            <person name="Lara F."/>
            <person name="Le T.-K."/>
            <person name="Lee S.L."/>
            <person name="Legall F.H."/>
            <person name="Lemon S.J."/>
            <person name="Lewis L.R."/>
            <person name="Li B."/>
            <person name="Liu Y."/>
            <person name="Liu Y.-S."/>
            <person name="Lopez J."/>
            <person name="Lozado R.J."/>
            <person name="Lu J."/>
            <person name="Madu R.C."/>
            <person name="Maheshwari M."/>
            <person name="Maheshwari R."/>
            <person name="Malloy K."/>
            <person name="Martinez E."/>
            <person name="Mathew T."/>
            <person name="Mercado I.C."/>
            <person name="Mercado C."/>
            <person name="Meyer B."/>
            <person name="Montgomery K."/>
            <person name="Morgan M.B."/>
            <person name="Munidasa M."/>
            <person name="Nazareth L.V."/>
            <person name="Nelson J."/>
            <person name="Ng B.M."/>
            <person name="Nguyen N.B."/>
            <person name="Nguyen P.Q."/>
            <person name="Nguyen T."/>
            <person name="Obregon M."/>
            <person name="Okwuonu G.O."/>
            <person name="Onwere C.G."/>
            <person name="Orozco G."/>
            <person name="Parra A."/>
            <person name="Patel S."/>
            <person name="Patil S."/>
            <person name="Perez A."/>
            <person name="Perez Y."/>
            <person name="Pham C."/>
            <person name="Primus E.L."/>
            <person name="Pu L.-L."/>
            <person name="Puazo M."/>
            <person name="Qin X."/>
            <person name="Quiroz J.B."/>
            <person name="Reese J."/>
            <person name="Richards S."/>
            <person name="Rives C.M."/>
            <person name="Robberts R."/>
            <person name="Ruiz S.J."/>
            <person name="Ruiz M.J."/>
            <person name="Santibanez J."/>
            <person name="Schneider B.W."/>
            <person name="Sisson I."/>
            <person name="Smith M."/>
            <person name="Sodergren E."/>
            <person name="Song X.-Z."/>
            <person name="Song B.B."/>
            <person name="Summersgill H."/>
            <person name="Thelus R."/>
            <person name="Thornton R.D."/>
            <person name="Trejos Z.Y."/>
            <person name="Usmani K."/>
            <person name="Vattathil S."/>
            <person name="Villasana D."/>
            <person name="Walker D.L."/>
            <person name="Wang S."/>
            <person name="Wang K."/>
            <person name="White C.S."/>
            <person name="Williams A.C."/>
            <person name="Williamson J."/>
            <person name="Wilson K."/>
            <person name="Woghiren I.O."/>
            <person name="Woodworth J.R."/>
            <person name="Worley K.C."/>
            <person name="Wright R.A."/>
            <person name="Wu W."/>
            <person name="Young L."/>
            <person name="Zhang L."/>
            <person name="Zhang J."/>
            <person name="Zhu Y."/>
            <person name="Muzny D.M."/>
            <person name="Weinstock G."/>
            <person name="Gibbs R.A."/>
        </authorList>
    </citation>
    <scope>NUCLEOTIDE SEQUENCE [LARGE SCALE GENOMIC DNA]</scope>
    <source>
        <strain evidence="2">LSR1</strain>
    </source>
</reference>
<dbReference type="RefSeq" id="XP_029342806.1">
    <property type="nucleotide sequence ID" value="XM_029486946.1"/>
</dbReference>
<dbReference type="EnsemblMetazoa" id="XM_029486947.1">
    <property type="protein sequence ID" value="XP_029342807.1"/>
    <property type="gene ID" value="LOC107884924"/>
</dbReference>
<dbReference type="RefSeq" id="XP_029342805.1">
    <property type="nucleotide sequence ID" value="XM_029486945.1"/>
</dbReference>
<dbReference type="AlphaFoldDB" id="A0A8R2JNQ5"/>
<dbReference type="Proteomes" id="UP000007819">
    <property type="component" value="Chromosome A1"/>
</dbReference>
<dbReference type="EnsemblMetazoa" id="XM_029486946.1">
    <property type="protein sequence ID" value="XP_029342806.1"/>
    <property type="gene ID" value="LOC107884924"/>
</dbReference>
<accession>A0A8R2JNQ5</accession>
<dbReference type="KEGG" id="api:107884924"/>
<evidence type="ECO:0000313" key="1">
    <source>
        <dbReference type="EnsemblMetazoa" id="XP_029342807.1"/>
    </source>
</evidence>
<keyword evidence="2" id="KW-1185">Reference proteome</keyword>
<name>A0A8R2JNQ5_ACYPI</name>
<protein>
    <submittedName>
        <fullName evidence="1">Uncharacterized protein</fullName>
    </submittedName>
</protein>
<reference evidence="1" key="2">
    <citation type="submission" date="2022-06" db="UniProtKB">
        <authorList>
            <consortium name="EnsemblMetazoa"/>
        </authorList>
    </citation>
    <scope>IDENTIFICATION</scope>
</reference>
<organism evidence="1 2">
    <name type="scientific">Acyrthosiphon pisum</name>
    <name type="common">Pea aphid</name>
    <dbReference type="NCBI Taxonomy" id="7029"/>
    <lineage>
        <taxon>Eukaryota</taxon>
        <taxon>Metazoa</taxon>
        <taxon>Ecdysozoa</taxon>
        <taxon>Arthropoda</taxon>
        <taxon>Hexapoda</taxon>
        <taxon>Insecta</taxon>
        <taxon>Pterygota</taxon>
        <taxon>Neoptera</taxon>
        <taxon>Paraneoptera</taxon>
        <taxon>Hemiptera</taxon>
        <taxon>Sternorrhyncha</taxon>
        <taxon>Aphidomorpha</taxon>
        <taxon>Aphidoidea</taxon>
        <taxon>Aphididae</taxon>
        <taxon>Macrosiphini</taxon>
        <taxon>Acyrthosiphon</taxon>
    </lineage>
</organism>
<sequence length="120" mass="14009">MSQKFLNSFNILEEYENVHAKWCAELIANGRQTLQSICNIIDNDLLRNLMDSFMKFVSLLAQCHPNSLSYEKITYKPSDLTSKQQNESQDLLPKNDIIKMMNSDLQCPICNEWLFKVILF</sequence>
<proteinExistence type="predicted"/>